<dbReference type="Pfam" id="PF09977">
    <property type="entry name" value="Tad_C"/>
    <property type="match status" value="1"/>
</dbReference>
<dbReference type="InterPro" id="IPR018705">
    <property type="entry name" value="DUF2134_membrane"/>
</dbReference>
<dbReference type="InterPro" id="IPR028087">
    <property type="entry name" value="Tad_N"/>
</dbReference>
<feature type="transmembrane region" description="Helical" evidence="1">
    <location>
        <begin position="31"/>
        <end position="50"/>
    </location>
</feature>
<evidence type="ECO:0000313" key="5">
    <source>
        <dbReference type="Proteomes" id="UP001231124"/>
    </source>
</evidence>
<comment type="caution">
    <text evidence="4">The sequence shown here is derived from an EMBL/GenBank/DDBJ whole genome shotgun (WGS) entry which is preliminary data.</text>
</comment>
<keyword evidence="1" id="KW-1133">Transmembrane helix</keyword>
<proteinExistence type="predicted"/>
<evidence type="ECO:0000259" key="3">
    <source>
        <dbReference type="Pfam" id="PF13400"/>
    </source>
</evidence>
<organism evidence="4 5">
    <name type="scientific">Methylobacterium aerolatum</name>
    <dbReference type="NCBI Taxonomy" id="418708"/>
    <lineage>
        <taxon>Bacteria</taxon>
        <taxon>Pseudomonadati</taxon>
        <taxon>Pseudomonadota</taxon>
        <taxon>Alphaproteobacteria</taxon>
        <taxon>Hyphomicrobiales</taxon>
        <taxon>Methylobacteriaceae</taxon>
        <taxon>Methylobacterium</taxon>
    </lineage>
</organism>
<evidence type="ECO:0000313" key="4">
    <source>
        <dbReference type="EMBL" id="MDQ0448922.1"/>
    </source>
</evidence>
<dbReference type="Proteomes" id="UP001231124">
    <property type="component" value="Unassembled WGS sequence"/>
</dbReference>
<dbReference type="EMBL" id="JAUSVP010000011">
    <property type="protein sequence ID" value="MDQ0448922.1"/>
    <property type="molecule type" value="Genomic_DNA"/>
</dbReference>
<evidence type="ECO:0000259" key="2">
    <source>
        <dbReference type="Pfam" id="PF09977"/>
    </source>
</evidence>
<protein>
    <submittedName>
        <fullName evidence="4">Membrane protein</fullName>
    </submittedName>
</protein>
<accession>A0ABU0I2V1</accession>
<dbReference type="Pfam" id="PF13400">
    <property type="entry name" value="Tad"/>
    <property type="match status" value="1"/>
</dbReference>
<keyword evidence="1" id="KW-0812">Transmembrane</keyword>
<keyword evidence="1" id="KW-0472">Membrane</keyword>
<evidence type="ECO:0000256" key="1">
    <source>
        <dbReference type="SAM" id="Phobius"/>
    </source>
</evidence>
<dbReference type="RefSeq" id="WP_238202098.1">
    <property type="nucleotide sequence ID" value="NZ_BPQE01000008.1"/>
</dbReference>
<reference evidence="4 5" key="1">
    <citation type="submission" date="2023-07" db="EMBL/GenBank/DDBJ databases">
        <title>Genomic Encyclopedia of Type Strains, Phase IV (KMG-IV): sequencing the most valuable type-strain genomes for metagenomic binning, comparative biology and taxonomic classification.</title>
        <authorList>
            <person name="Goeker M."/>
        </authorList>
    </citation>
    <scope>NUCLEOTIDE SEQUENCE [LARGE SCALE GENOMIC DNA]</scope>
    <source>
        <strain evidence="4 5">DSM 19013</strain>
    </source>
</reference>
<feature type="domain" description="Putative Flp pilus-assembly TadG-like N-terminal" evidence="3">
    <location>
        <begin position="29"/>
        <end position="75"/>
    </location>
</feature>
<sequence length="560" mass="55252">MIDRLRRSAASWLRAVAERGRAFGTARGGNVIILVAFGSTLLMGVAAVGVDLGVVVQARRKAQGAVDIAAMLGASDIARAAEASRRSLSDNGYGTAATAATVTPGSYDATAAVGARFQPGGAAINAVQVGLSTSAPVNFGRVIGLPSSVPIRVTGTAATAQFAAFSVGSGLVALDGSGLPNAILGALLGTKLTLSLLDYNALLSARVDGFKVLDALGASLNMGGASYAEIAQSNASVGQVLMALRTASGGGAASALTGILNALPNAGNVVPISQIDPLGDVGALAPGRGVAGPSLSVMGLVSAAAALANGQSQVSIDLGATIPGLLSTKLTLAIGERRRSSGWVRPGTPNATVRTAQTRLLIEASLTAPLNLGSLNLPLYVALAPAQGTLKSLTCSSAVPGGRQVVIDGQTGIATLAIAGVSRQAINGGDVGPDLSQPALMIAAPLNLVTVSGRALATIGSTSQSLTFSDADITAHTVKSISSGAIAQSLTGSLLGSLNLQVNGLGVSGLLAPALNLTLGAAAPSLDLVLNGVLKVLGLRVGYADYTVDGTLCGQAVLVQ</sequence>
<gene>
    <name evidence="4" type="ORF">QO012_003434</name>
</gene>
<keyword evidence="5" id="KW-1185">Reference proteome</keyword>
<name>A0ABU0I2V1_9HYPH</name>
<feature type="domain" description="DUF2134" evidence="2">
    <location>
        <begin position="76"/>
        <end position="157"/>
    </location>
</feature>